<dbReference type="AlphaFoldDB" id="X1JJ78"/>
<protein>
    <submittedName>
        <fullName evidence="1">Uncharacterized protein</fullName>
    </submittedName>
</protein>
<accession>X1JJ78</accession>
<organism evidence="1">
    <name type="scientific">marine sediment metagenome</name>
    <dbReference type="NCBI Taxonomy" id="412755"/>
    <lineage>
        <taxon>unclassified sequences</taxon>
        <taxon>metagenomes</taxon>
        <taxon>ecological metagenomes</taxon>
    </lineage>
</organism>
<evidence type="ECO:0000313" key="1">
    <source>
        <dbReference type="EMBL" id="GAH69793.1"/>
    </source>
</evidence>
<sequence>ITLDEAIRWTLRCGRGVRVPEPTRRAHLYVTRLKAQSPD</sequence>
<dbReference type="Gene3D" id="3.30.2170.10">
    <property type="entry name" value="archaeoglobus fulgidus dsm 4304 superfamily"/>
    <property type="match status" value="1"/>
</dbReference>
<name>X1JJ78_9ZZZZ</name>
<gene>
    <name evidence="1" type="ORF">S03H2_47188</name>
</gene>
<dbReference type="EMBL" id="BARU01029690">
    <property type="protein sequence ID" value="GAH69793.1"/>
    <property type="molecule type" value="Genomic_DNA"/>
</dbReference>
<reference evidence="1" key="1">
    <citation type="journal article" date="2014" name="Front. Microbiol.">
        <title>High frequency of phylogenetically diverse reductive dehalogenase-homologous genes in deep subseafloor sedimentary metagenomes.</title>
        <authorList>
            <person name="Kawai M."/>
            <person name="Futagami T."/>
            <person name="Toyoda A."/>
            <person name="Takaki Y."/>
            <person name="Nishi S."/>
            <person name="Hori S."/>
            <person name="Arai W."/>
            <person name="Tsubouchi T."/>
            <person name="Morono Y."/>
            <person name="Uchiyama I."/>
            <person name="Ito T."/>
            <person name="Fujiyama A."/>
            <person name="Inagaki F."/>
            <person name="Takami H."/>
        </authorList>
    </citation>
    <scope>NUCLEOTIDE SEQUENCE</scope>
    <source>
        <strain evidence="1">Expedition CK06-06</strain>
    </source>
</reference>
<proteinExistence type="predicted"/>
<feature type="non-terminal residue" evidence="1">
    <location>
        <position position="1"/>
    </location>
</feature>
<comment type="caution">
    <text evidence="1">The sequence shown here is derived from an EMBL/GenBank/DDBJ whole genome shotgun (WGS) entry which is preliminary data.</text>
</comment>